<accession>A0A841E804</accession>
<dbReference type="InterPro" id="IPR011991">
    <property type="entry name" value="ArsR-like_HTH"/>
</dbReference>
<feature type="region of interest" description="Disordered" evidence="4">
    <location>
        <begin position="1"/>
        <end position="70"/>
    </location>
</feature>
<name>A0A841E804_9ACTN</name>
<evidence type="ECO:0000256" key="4">
    <source>
        <dbReference type="SAM" id="MobiDB-lite"/>
    </source>
</evidence>
<feature type="domain" description="HTH asnC-type" evidence="5">
    <location>
        <begin position="71"/>
        <end position="132"/>
    </location>
</feature>
<proteinExistence type="predicted"/>
<dbReference type="InterPro" id="IPR000485">
    <property type="entry name" value="AsnC-type_HTH_dom"/>
</dbReference>
<evidence type="ECO:0000313" key="6">
    <source>
        <dbReference type="EMBL" id="MBB5997233.1"/>
    </source>
</evidence>
<dbReference type="AlphaFoldDB" id="A0A841E804"/>
<dbReference type="CDD" id="cd00090">
    <property type="entry name" value="HTH_ARSR"/>
    <property type="match status" value="1"/>
</dbReference>
<dbReference type="SUPFAM" id="SSF54909">
    <property type="entry name" value="Dimeric alpha+beta barrel"/>
    <property type="match status" value="1"/>
</dbReference>
<reference evidence="6 7" key="1">
    <citation type="submission" date="2020-08" db="EMBL/GenBank/DDBJ databases">
        <title>Sequencing the genomes of 1000 actinobacteria strains.</title>
        <authorList>
            <person name="Klenk H.-P."/>
        </authorList>
    </citation>
    <scope>NUCLEOTIDE SEQUENCE [LARGE SCALE GENOMIC DNA]</scope>
    <source>
        <strain evidence="6 7">DSM 44593</strain>
    </source>
</reference>
<dbReference type="Proteomes" id="UP000578077">
    <property type="component" value="Unassembled WGS sequence"/>
</dbReference>
<evidence type="ECO:0000256" key="3">
    <source>
        <dbReference type="ARBA" id="ARBA00023163"/>
    </source>
</evidence>
<dbReference type="Pfam" id="PF01037">
    <property type="entry name" value="AsnC_trans_reg"/>
    <property type="match status" value="1"/>
</dbReference>
<sequence length="219" mass="23634">MTGNDGKPMVARPAVAQGETPGVVEGMADGQQSQESGRPQDAAESRRTKSLRPSSAGADGERTRRRSRRLPDATDEIIIGALADDARTGITEIAGMANVSRATAYNRIKRLTDDGVIRGYSVVADHARMGLGVTALVLISGSQPDWRANREVLSSYPEVEYCWYVVGSADIVLLVRVADTDQLRDLILTRLQALPGVTATQTLTVIDEVVHRPVVRPED</sequence>
<evidence type="ECO:0000259" key="5">
    <source>
        <dbReference type="PROSITE" id="PS50956"/>
    </source>
</evidence>
<dbReference type="GO" id="GO:0043200">
    <property type="term" value="P:response to amino acid"/>
    <property type="evidence" value="ECO:0007669"/>
    <property type="project" value="TreeGrafter"/>
</dbReference>
<dbReference type="SUPFAM" id="SSF46785">
    <property type="entry name" value="Winged helix' DNA-binding domain"/>
    <property type="match status" value="1"/>
</dbReference>
<dbReference type="PANTHER" id="PTHR30154">
    <property type="entry name" value="LEUCINE-RESPONSIVE REGULATORY PROTEIN"/>
    <property type="match status" value="1"/>
</dbReference>
<dbReference type="PROSITE" id="PS50956">
    <property type="entry name" value="HTH_ASNC_2"/>
    <property type="match status" value="1"/>
</dbReference>
<keyword evidence="7" id="KW-1185">Reference proteome</keyword>
<keyword evidence="3" id="KW-0804">Transcription</keyword>
<protein>
    <submittedName>
        <fullName evidence="6">DNA-binding Lrp family transcriptional regulator</fullName>
    </submittedName>
</protein>
<dbReference type="InterPro" id="IPR036388">
    <property type="entry name" value="WH-like_DNA-bd_sf"/>
</dbReference>
<dbReference type="Gene3D" id="3.30.70.920">
    <property type="match status" value="1"/>
</dbReference>
<dbReference type="PRINTS" id="PR00033">
    <property type="entry name" value="HTHASNC"/>
</dbReference>
<dbReference type="PANTHER" id="PTHR30154:SF34">
    <property type="entry name" value="TRANSCRIPTIONAL REGULATOR AZLB"/>
    <property type="match status" value="1"/>
</dbReference>
<dbReference type="InterPro" id="IPR019888">
    <property type="entry name" value="Tscrpt_reg_AsnC-like"/>
</dbReference>
<dbReference type="Gene3D" id="1.10.10.10">
    <property type="entry name" value="Winged helix-like DNA-binding domain superfamily/Winged helix DNA-binding domain"/>
    <property type="match status" value="1"/>
</dbReference>
<dbReference type="Pfam" id="PF13412">
    <property type="entry name" value="HTH_24"/>
    <property type="match status" value="1"/>
</dbReference>
<dbReference type="SMART" id="SM00344">
    <property type="entry name" value="HTH_ASNC"/>
    <property type="match status" value="1"/>
</dbReference>
<dbReference type="InterPro" id="IPR011008">
    <property type="entry name" value="Dimeric_a/b-barrel"/>
</dbReference>
<keyword evidence="1" id="KW-0805">Transcription regulation</keyword>
<dbReference type="InterPro" id="IPR036390">
    <property type="entry name" value="WH_DNA-bd_sf"/>
</dbReference>
<evidence type="ECO:0000313" key="7">
    <source>
        <dbReference type="Proteomes" id="UP000578077"/>
    </source>
</evidence>
<organism evidence="6 7">
    <name type="scientific">Streptomonospora salina</name>
    <dbReference type="NCBI Taxonomy" id="104205"/>
    <lineage>
        <taxon>Bacteria</taxon>
        <taxon>Bacillati</taxon>
        <taxon>Actinomycetota</taxon>
        <taxon>Actinomycetes</taxon>
        <taxon>Streptosporangiales</taxon>
        <taxon>Nocardiopsidaceae</taxon>
        <taxon>Streptomonospora</taxon>
    </lineage>
</organism>
<gene>
    <name evidence="6" type="ORF">HNR25_000984</name>
</gene>
<evidence type="ECO:0000256" key="1">
    <source>
        <dbReference type="ARBA" id="ARBA00023015"/>
    </source>
</evidence>
<dbReference type="GO" id="GO:0043565">
    <property type="term" value="F:sequence-specific DNA binding"/>
    <property type="evidence" value="ECO:0007669"/>
    <property type="project" value="InterPro"/>
</dbReference>
<keyword evidence="2 6" id="KW-0238">DNA-binding</keyword>
<evidence type="ECO:0000256" key="2">
    <source>
        <dbReference type="ARBA" id="ARBA00023125"/>
    </source>
</evidence>
<dbReference type="EMBL" id="JACHLY010000001">
    <property type="protein sequence ID" value="MBB5997233.1"/>
    <property type="molecule type" value="Genomic_DNA"/>
</dbReference>
<comment type="caution">
    <text evidence="6">The sequence shown here is derived from an EMBL/GenBank/DDBJ whole genome shotgun (WGS) entry which is preliminary data.</text>
</comment>
<dbReference type="GO" id="GO:0005829">
    <property type="term" value="C:cytosol"/>
    <property type="evidence" value="ECO:0007669"/>
    <property type="project" value="TreeGrafter"/>
</dbReference>
<dbReference type="InterPro" id="IPR019887">
    <property type="entry name" value="Tscrpt_reg_AsnC/Lrp_C"/>
</dbReference>